<dbReference type="AlphaFoldDB" id="A0A4Y2RIZ7"/>
<gene>
    <name evidence="1" type="ORF">AVEN_211108_1</name>
</gene>
<evidence type="ECO:0000313" key="2">
    <source>
        <dbReference type="Proteomes" id="UP000499080"/>
    </source>
</evidence>
<name>A0A4Y2RIZ7_ARAVE</name>
<organism evidence="1 2">
    <name type="scientific">Araneus ventricosus</name>
    <name type="common">Orbweaver spider</name>
    <name type="synonym">Epeira ventricosa</name>
    <dbReference type="NCBI Taxonomy" id="182803"/>
    <lineage>
        <taxon>Eukaryota</taxon>
        <taxon>Metazoa</taxon>
        <taxon>Ecdysozoa</taxon>
        <taxon>Arthropoda</taxon>
        <taxon>Chelicerata</taxon>
        <taxon>Arachnida</taxon>
        <taxon>Araneae</taxon>
        <taxon>Araneomorphae</taxon>
        <taxon>Entelegynae</taxon>
        <taxon>Araneoidea</taxon>
        <taxon>Araneidae</taxon>
        <taxon>Araneus</taxon>
    </lineage>
</organism>
<sequence length="149" mass="15923">MASVRASKGSAEAGAKSLTSAPAEKWIAAAILRPLARWISTVAVMAGPIASATRNTNTLTKRRNAARETPQTKLKYFLPSSQLSAVTGDPAKMEALVRISKRCDSCAALEHCAKNLLLLRCVSNRLERCLYDPGQARQTTAAAELVALL</sequence>
<keyword evidence="2" id="KW-1185">Reference proteome</keyword>
<evidence type="ECO:0000313" key="1">
    <source>
        <dbReference type="EMBL" id="GBN75611.1"/>
    </source>
</evidence>
<reference evidence="1 2" key="1">
    <citation type="journal article" date="2019" name="Sci. Rep.">
        <title>Orb-weaving spider Araneus ventricosus genome elucidates the spidroin gene catalogue.</title>
        <authorList>
            <person name="Kono N."/>
            <person name="Nakamura H."/>
            <person name="Ohtoshi R."/>
            <person name="Moran D.A.P."/>
            <person name="Shinohara A."/>
            <person name="Yoshida Y."/>
            <person name="Fujiwara M."/>
            <person name="Mori M."/>
            <person name="Tomita M."/>
            <person name="Arakawa K."/>
        </authorList>
    </citation>
    <scope>NUCLEOTIDE SEQUENCE [LARGE SCALE GENOMIC DNA]</scope>
</reference>
<accession>A0A4Y2RIZ7</accession>
<dbReference type="Proteomes" id="UP000499080">
    <property type="component" value="Unassembled WGS sequence"/>
</dbReference>
<protein>
    <submittedName>
        <fullName evidence="1">Uncharacterized protein</fullName>
    </submittedName>
</protein>
<proteinExistence type="predicted"/>
<comment type="caution">
    <text evidence="1">The sequence shown here is derived from an EMBL/GenBank/DDBJ whole genome shotgun (WGS) entry which is preliminary data.</text>
</comment>
<dbReference type="EMBL" id="BGPR01017259">
    <property type="protein sequence ID" value="GBN75611.1"/>
    <property type="molecule type" value="Genomic_DNA"/>
</dbReference>